<reference evidence="1" key="1">
    <citation type="submission" date="2023-10" db="EMBL/GenBank/DDBJ databases">
        <authorList>
            <person name="Chen Y."/>
            <person name="Shah S."/>
            <person name="Dougan E. K."/>
            <person name="Thang M."/>
            <person name="Chan C."/>
        </authorList>
    </citation>
    <scope>NUCLEOTIDE SEQUENCE [LARGE SCALE GENOMIC DNA]</scope>
</reference>
<evidence type="ECO:0000313" key="1">
    <source>
        <dbReference type="EMBL" id="CAK0817908.1"/>
    </source>
</evidence>
<keyword evidence="2" id="KW-1185">Reference proteome</keyword>
<comment type="caution">
    <text evidence="1">The sequence shown here is derived from an EMBL/GenBank/DDBJ whole genome shotgun (WGS) entry which is preliminary data.</text>
</comment>
<protein>
    <submittedName>
        <fullName evidence="1">Uncharacterized protein</fullName>
    </submittedName>
</protein>
<feature type="non-terminal residue" evidence="1">
    <location>
        <position position="63"/>
    </location>
</feature>
<dbReference type="Proteomes" id="UP001189429">
    <property type="component" value="Unassembled WGS sequence"/>
</dbReference>
<dbReference type="EMBL" id="CAUYUJ010006594">
    <property type="protein sequence ID" value="CAK0817908.1"/>
    <property type="molecule type" value="Genomic_DNA"/>
</dbReference>
<name>A0ABN9RIM4_9DINO</name>
<gene>
    <name evidence="1" type="ORF">PCOR1329_LOCUS20349</name>
</gene>
<feature type="non-terminal residue" evidence="1">
    <location>
        <position position="1"/>
    </location>
</feature>
<evidence type="ECO:0000313" key="2">
    <source>
        <dbReference type="Proteomes" id="UP001189429"/>
    </source>
</evidence>
<proteinExistence type="predicted"/>
<organism evidence="1 2">
    <name type="scientific">Prorocentrum cordatum</name>
    <dbReference type="NCBI Taxonomy" id="2364126"/>
    <lineage>
        <taxon>Eukaryota</taxon>
        <taxon>Sar</taxon>
        <taxon>Alveolata</taxon>
        <taxon>Dinophyceae</taxon>
        <taxon>Prorocentrales</taxon>
        <taxon>Prorocentraceae</taxon>
        <taxon>Prorocentrum</taxon>
    </lineage>
</organism>
<sequence length="63" mass="7011">FGTAASLWLIQANYHKAKEGKSRMDFDGFRVLALCSVEECNAIFKAQGRPLVNVFADEAEAFK</sequence>
<accession>A0ABN9RIM4</accession>